<feature type="region of interest" description="Disordered" evidence="1">
    <location>
        <begin position="487"/>
        <end position="507"/>
    </location>
</feature>
<evidence type="ECO:0000256" key="1">
    <source>
        <dbReference type="SAM" id="MobiDB-lite"/>
    </source>
</evidence>
<evidence type="ECO:0000313" key="2">
    <source>
        <dbReference type="EMBL" id="EPY16853.1"/>
    </source>
</evidence>
<organism evidence="2 3">
    <name type="scientific">Strigomonas culicis</name>
    <dbReference type="NCBI Taxonomy" id="28005"/>
    <lineage>
        <taxon>Eukaryota</taxon>
        <taxon>Discoba</taxon>
        <taxon>Euglenozoa</taxon>
        <taxon>Kinetoplastea</taxon>
        <taxon>Metakinetoplastina</taxon>
        <taxon>Trypanosomatida</taxon>
        <taxon>Trypanosomatidae</taxon>
        <taxon>Strigomonadinae</taxon>
        <taxon>Strigomonas</taxon>
    </lineage>
</organism>
<evidence type="ECO:0000313" key="3">
    <source>
        <dbReference type="Proteomes" id="UP000015354"/>
    </source>
</evidence>
<keyword evidence="3" id="KW-1185">Reference proteome</keyword>
<gene>
    <name evidence="2" type="ORF">STCU_10947</name>
</gene>
<reference evidence="2 3" key="1">
    <citation type="journal article" date="2013" name="PLoS ONE">
        <title>Predicting the Proteins of Angomonas deanei, Strigomonas culicis and Their Respective Endosymbionts Reveals New Aspects of the Trypanosomatidae Family.</title>
        <authorList>
            <person name="Motta M.C."/>
            <person name="Martins A.C."/>
            <person name="de Souza S.S."/>
            <person name="Catta-Preta C.M."/>
            <person name="Silva R."/>
            <person name="Klein C.C."/>
            <person name="de Almeida L.G."/>
            <person name="de Lima Cunha O."/>
            <person name="Ciapina L.P."/>
            <person name="Brocchi M."/>
            <person name="Colabardini A.C."/>
            <person name="de Araujo Lima B."/>
            <person name="Machado C.R."/>
            <person name="de Almeida Soares C.M."/>
            <person name="Probst C.M."/>
            <person name="de Menezes C.B."/>
            <person name="Thompson C.E."/>
            <person name="Bartholomeu D.C."/>
            <person name="Gradia D.F."/>
            <person name="Pavoni D.P."/>
            <person name="Grisard E.C."/>
            <person name="Fantinatti-Garboggini F."/>
            <person name="Marchini F.K."/>
            <person name="Rodrigues-Luiz G.F."/>
            <person name="Wagner G."/>
            <person name="Goldman G.H."/>
            <person name="Fietto J.L."/>
            <person name="Elias M.C."/>
            <person name="Goldman M.H."/>
            <person name="Sagot M.F."/>
            <person name="Pereira M."/>
            <person name="Stoco P.H."/>
            <person name="de Mendonca-Neto R.P."/>
            <person name="Teixeira S.M."/>
            <person name="Maciel T.E."/>
            <person name="de Oliveira Mendes T.A."/>
            <person name="Urmenyi T.P."/>
            <person name="de Souza W."/>
            <person name="Schenkman S."/>
            <person name="de Vasconcelos A.T."/>
        </authorList>
    </citation>
    <scope>NUCLEOTIDE SEQUENCE [LARGE SCALE GENOMIC DNA]</scope>
</reference>
<dbReference type="Proteomes" id="UP000015354">
    <property type="component" value="Unassembled WGS sequence"/>
</dbReference>
<dbReference type="AlphaFoldDB" id="S9TKI7"/>
<proteinExistence type="predicted"/>
<name>S9TKI7_9TRYP</name>
<protein>
    <submittedName>
        <fullName evidence="2">Uncharacterized protein</fullName>
    </submittedName>
</protein>
<dbReference type="EMBL" id="ATMH01010844">
    <property type="protein sequence ID" value="EPY16853.1"/>
    <property type="molecule type" value="Genomic_DNA"/>
</dbReference>
<comment type="caution">
    <text evidence="2">The sequence shown here is derived from an EMBL/GenBank/DDBJ whole genome shotgun (WGS) entry which is preliminary data.</text>
</comment>
<accession>S9TKI7</accession>
<sequence length="507" mass="56343">MHHAPVFAPRRAAQLRQKDAADLLREAGVRRGEHKKVVEVEGHEGREAPLQPLVAAAAAAAHRVRAAARRHGVRAGLVATAERQGRLQQRRPVAVPAAVEVVHGRAQRRHGALEMAPAGGHFERAAAAVVVARDAAGVAVVRRQRGRRAAQLAGHLPQRAGRGPADGRVHRHAERAVALLTKDARDGVLQRIVAAVARPVLHVHRRRAEGHERGRERRRRRQAHVRVAERRMRRKGGRLQRVARGDDGAAVGPLRGGGDGDAIRRRGIPRLRGGCAVAGEEGQRRGAGVVRGGEHRGHELVAGETRVVRRAGVRGGRAAARGVERRGRRRGRAAELVQQCRRQECLVHAQIEVREADLRLRVQHKGIRAEGLEVEVVVLRDGMQLLPALDVNKVLLHRQLRRALKKRRKLQRAVLVEEEQVAYVVEKEEGADRVGCHTREGGREQHIARQVALRRGDNPHRRIVHRWVGIGARNDIVYMHVDIAHDGQKAQRHDHKQQREEAEHRVI</sequence>